<organism evidence="2 3">
    <name type="scientific">Phaeosphaeria nodorum (strain SN15 / ATCC MYA-4574 / FGSC 10173)</name>
    <name type="common">Glume blotch fungus</name>
    <name type="synonym">Parastagonospora nodorum</name>
    <dbReference type="NCBI Taxonomy" id="321614"/>
    <lineage>
        <taxon>Eukaryota</taxon>
        <taxon>Fungi</taxon>
        <taxon>Dikarya</taxon>
        <taxon>Ascomycota</taxon>
        <taxon>Pezizomycotina</taxon>
        <taxon>Dothideomycetes</taxon>
        <taxon>Pleosporomycetidae</taxon>
        <taxon>Pleosporales</taxon>
        <taxon>Pleosporineae</taxon>
        <taxon>Phaeosphaeriaceae</taxon>
        <taxon>Parastagonospora</taxon>
    </lineage>
</organism>
<reference evidence="3" key="1">
    <citation type="journal article" date="2007" name="Plant Cell">
        <title>Dothideomycete-plant interactions illuminated by genome sequencing and EST analysis of the wheat pathogen Stagonospora nodorum.</title>
        <authorList>
            <person name="Hane J.K."/>
            <person name="Lowe R.G."/>
            <person name="Solomon P.S."/>
            <person name="Tan K.C."/>
            <person name="Schoch C.L."/>
            <person name="Spatafora J.W."/>
            <person name="Crous P.W."/>
            <person name="Kodira C."/>
            <person name="Birren B.W."/>
            <person name="Galagan J.E."/>
            <person name="Torriani S.F."/>
            <person name="McDonald B.A."/>
            <person name="Oliver R.P."/>
        </authorList>
    </citation>
    <scope>NUCLEOTIDE SEQUENCE [LARGE SCALE GENOMIC DNA]</scope>
    <source>
        <strain evidence="3">SN15 / ATCC MYA-4574 / FGSC 10173</strain>
    </source>
</reference>
<evidence type="ECO:0000313" key="2">
    <source>
        <dbReference type="EMBL" id="EAT78185.1"/>
    </source>
</evidence>
<feature type="region of interest" description="Disordered" evidence="1">
    <location>
        <begin position="1"/>
        <end position="35"/>
    </location>
</feature>
<dbReference type="InParanoid" id="Q0U1D8"/>
<evidence type="ECO:0000313" key="3">
    <source>
        <dbReference type="Proteomes" id="UP000001055"/>
    </source>
</evidence>
<dbReference type="GeneID" id="5981432"/>
<gene>
    <name evidence="2" type="ORF">SNOG_14314</name>
</gene>
<dbReference type="RefSeq" id="XP_001804508.1">
    <property type="nucleotide sequence ID" value="XM_001804456.1"/>
</dbReference>
<dbReference type="Proteomes" id="UP000001055">
    <property type="component" value="Unassembled WGS sequence"/>
</dbReference>
<dbReference type="EMBL" id="CH445355">
    <property type="protein sequence ID" value="EAT78185.1"/>
    <property type="molecule type" value="Genomic_DNA"/>
</dbReference>
<protein>
    <submittedName>
        <fullName evidence="2">Uncharacterized protein</fullName>
    </submittedName>
</protein>
<name>Q0U1D8_PHANO</name>
<dbReference type="AlphaFoldDB" id="Q0U1D8"/>
<proteinExistence type="predicted"/>
<evidence type="ECO:0000256" key="1">
    <source>
        <dbReference type="SAM" id="MobiDB-lite"/>
    </source>
</evidence>
<dbReference type="KEGG" id="pno:SNOG_14314"/>
<accession>Q0U1D8</accession>
<sequence length="76" mass="8574">MFRGHLQRHLQGRYHKWSSAHKTATLPPRNFAPVPPELMMVRKGTCDGQTDNPNSDFNVTIQNVARNTPNTSNVTS</sequence>
<dbReference type="HOGENOM" id="CLU_2655313_0_0_1"/>
<feature type="compositionally biased region" description="Basic residues" evidence="1">
    <location>
        <begin position="1"/>
        <end position="19"/>
    </location>
</feature>